<dbReference type="SMART" id="SM00267">
    <property type="entry name" value="GGDEF"/>
    <property type="match status" value="1"/>
</dbReference>
<organism evidence="3 4">
    <name type="scientific">Caballeronia calidae</name>
    <dbReference type="NCBI Taxonomy" id="1777139"/>
    <lineage>
        <taxon>Bacteria</taxon>
        <taxon>Pseudomonadati</taxon>
        <taxon>Pseudomonadota</taxon>
        <taxon>Betaproteobacteria</taxon>
        <taxon>Burkholderiales</taxon>
        <taxon>Burkholderiaceae</taxon>
        <taxon>Caballeronia</taxon>
    </lineage>
</organism>
<dbReference type="SUPFAM" id="SSF55073">
    <property type="entry name" value="Nucleotide cyclase"/>
    <property type="match status" value="1"/>
</dbReference>
<dbReference type="CDD" id="cd01949">
    <property type="entry name" value="GGDEF"/>
    <property type="match status" value="1"/>
</dbReference>
<dbReference type="SMART" id="SM00091">
    <property type="entry name" value="PAS"/>
    <property type="match status" value="1"/>
</dbReference>
<proteinExistence type="predicted"/>
<dbReference type="Proteomes" id="UP000071859">
    <property type="component" value="Unassembled WGS sequence"/>
</dbReference>
<dbReference type="InterPro" id="IPR035965">
    <property type="entry name" value="PAS-like_dom_sf"/>
</dbReference>
<dbReference type="OrthoDB" id="8526884at2"/>
<dbReference type="Pfam" id="PF00990">
    <property type="entry name" value="GGDEF"/>
    <property type="match status" value="1"/>
</dbReference>
<dbReference type="PROSITE" id="PS50887">
    <property type="entry name" value="GGDEF"/>
    <property type="match status" value="1"/>
</dbReference>
<keyword evidence="4" id="KW-1185">Reference proteome</keyword>
<feature type="domain" description="GGDEF" evidence="2">
    <location>
        <begin position="370"/>
        <end position="502"/>
    </location>
</feature>
<dbReference type="PANTHER" id="PTHR44757:SF2">
    <property type="entry name" value="BIOFILM ARCHITECTURE MAINTENANCE PROTEIN MBAA"/>
    <property type="match status" value="1"/>
</dbReference>
<dbReference type="SUPFAM" id="SSF55785">
    <property type="entry name" value="PYP-like sensor domain (PAS domain)"/>
    <property type="match status" value="1"/>
</dbReference>
<dbReference type="NCBIfam" id="TIGR00254">
    <property type="entry name" value="GGDEF"/>
    <property type="match status" value="1"/>
</dbReference>
<dbReference type="InterPro" id="IPR043128">
    <property type="entry name" value="Rev_trsase/Diguanyl_cyclase"/>
</dbReference>
<feature type="transmembrane region" description="Helical" evidence="1">
    <location>
        <begin position="129"/>
        <end position="146"/>
    </location>
</feature>
<dbReference type="AlphaFoldDB" id="A0A158D3W8"/>
<evidence type="ECO:0000256" key="1">
    <source>
        <dbReference type="SAM" id="Phobius"/>
    </source>
</evidence>
<dbReference type="PANTHER" id="PTHR44757">
    <property type="entry name" value="DIGUANYLATE CYCLASE DGCP"/>
    <property type="match status" value="1"/>
</dbReference>
<name>A0A158D3W8_9BURK</name>
<comment type="caution">
    <text evidence="3">The sequence shown here is derived from an EMBL/GenBank/DDBJ whole genome shotgun (WGS) entry which is preliminary data.</text>
</comment>
<dbReference type="Gene3D" id="3.30.450.20">
    <property type="entry name" value="PAS domain"/>
    <property type="match status" value="1"/>
</dbReference>
<dbReference type="InterPro" id="IPR000160">
    <property type="entry name" value="GGDEF_dom"/>
</dbReference>
<dbReference type="RefSeq" id="WP_063959007.1">
    <property type="nucleotide sequence ID" value="NZ_FCOX02000027.1"/>
</dbReference>
<evidence type="ECO:0000313" key="4">
    <source>
        <dbReference type="Proteomes" id="UP000071859"/>
    </source>
</evidence>
<evidence type="ECO:0000313" key="3">
    <source>
        <dbReference type="EMBL" id="SAK89040.1"/>
    </source>
</evidence>
<keyword evidence="1" id="KW-1133">Transmembrane helix</keyword>
<reference evidence="3" key="1">
    <citation type="submission" date="2016-01" db="EMBL/GenBank/DDBJ databases">
        <authorList>
            <person name="Peeters C."/>
        </authorList>
    </citation>
    <scope>NUCLEOTIDE SEQUENCE</scope>
    <source>
        <strain evidence="3">LMG 29321</strain>
    </source>
</reference>
<accession>A0A158D3W8</accession>
<keyword evidence="1" id="KW-0472">Membrane</keyword>
<dbReference type="InterPro" id="IPR052155">
    <property type="entry name" value="Biofilm_reg_signaling"/>
</dbReference>
<feature type="transmembrane region" description="Helical" evidence="1">
    <location>
        <begin position="62"/>
        <end position="82"/>
    </location>
</feature>
<dbReference type="InterPro" id="IPR000014">
    <property type="entry name" value="PAS"/>
</dbReference>
<gene>
    <name evidence="3" type="ORF">AWB78_04666</name>
</gene>
<dbReference type="Pfam" id="PF12860">
    <property type="entry name" value="PAS_7"/>
    <property type="match status" value="1"/>
</dbReference>
<feature type="transmembrane region" description="Helical" evidence="1">
    <location>
        <begin position="103"/>
        <end position="123"/>
    </location>
</feature>
<dbReference type="Gene3D" id="3.30.70.270">
    <property type="match status" value="1"/>
</dbReference>
<sequence length="524" mass="55501">MSGNPSLIDSILATPATEDGRITPAIRASLLSTLVEDVRPLLLSGLSGAFVALTALGRQQALWTILWVAADALLLATRLSIVSRFRALRRAGAPQPGPWAARYAPFGLAACLVTGLGAMACVISGDAVLASLAIMVTAGLLGGVASRNAGTPHLAIAQVCLGALPIGVGGLFGPPGYWIVVPPLFLYVAAMYAVVQRHYRGLVALMTAEQGHAEIAARFDAALAHVPHGLCTVDASGKVVIANRKAAELFGATVDMLRLNVSLPEFIGYVGFAKFGESMRAQFAERCAQWLEEGGLPLDLPLRDGRQLELSRNPVPDGSAVIIIEDVTERRKAEAQILHWAHHDSLTGLPNRRYLGDHAERLMAGGAGREKVMVMYVDLDGFKRVNDTHGHNAGDELLKLAADRLRNAMRRGELAARLGGDEFAIVATYIADASSAAFARKIIRELSVPYALAGGQTMRVGVSVGIALARSGESFESALKRADDALYDAKSAERGGYRFSDGDGEAVANEEQAIGALADRGRAW</sequence>
<evidence type="ECO:0000259" key="2">
    <source>
        <dbReference type="PROSITE" id="PS50887"/>
    </source>
</evidence>
<dbReference type="InterPro" id="IPR029787">
    <property type="entry name" value="Nucleotide_cyclase"/>
</dbReference>
<protein>
    <submittedName>
        <fullName evidence="3">Diguanylate cyclase</fullName>
    </submittedName>
</protein>
<keyword evidence="1" id="KW-0812">Transmembrane</keyword>
<dbReference type="EMBL" id="FCOX02000027">
    <property type="protein sequence ID" value="SAK89040.1"/>
    <property type="molecule type" value="Genomic_DNA"/>
</dbReference>
<feature type="transmembrane region" description="Helical" evidence="1">
    <location>
        <begin position="153"/>
        <end position="171"/>
    </location>
</feature>